<evidence type="ECO:0000256" key="6">
    <source>
        <dbReference type="SAM" id="MobiDB-lite"/>
    </source>
</evidence>
<keyword evidence="10" id="KW-1185">Reference proteome</keyword>
<keyword evidence="4" id="KW-0418">Kinase</keyword>
<comment type="similarity">
    <text evidence="1">Belongs to the carbohydrate kinase PfkB family.</text>
</comment>
<evidence type="ECO:0000256" key="5">
    <source>
        <dbReference type="ARBA" id="ARBA00022840"/>
    </source>
</evidence>
<evidence type="ECO:0000256" key="1">
    <source>
        <dbReference type="ARBA" id="ARBA00010688"/>
    </source>
</evidence>
<dbReference type="HOGENOM" id="CLU_027634_6_1_1"/>
<gene>
    <name evidence="8" type="ORF">GUITHDRAFT_84404</name>
</gene>
<dbReference type="KEGG" id="gtt:GUITHDRAFT_84404"/>
<dbReference type="EMBL" id="JH992970">
    <property type="protein sequence ID" value="EKX53351.1"/>
    <property type="molecule type" value="Genomic_DNA"/>
</dbReference>
<dbReference type="Proteomes" id="UP000011087">
    <property type="component" value="Unassembled WGS sequence"/>
</dbReference>
<reference evidence="9" key="3">
    <citation type="submission" date="2016-03" db="UniProtKB">
        <authorList>
            <consortium name="EnsemblProtists"/>
        </authorList>
    </citation>
    <scope>IDENTIFICATION</scope>
</reference>
<reference evidence="10" key="2">
    <citation type="submission" date="2012-11" db="EMBL/GenBank/DDBJ databases">
        <authorList>
            <person name="Kuo A."/>
            <person name="Curtis B.A."/>
            <person name="Tanifuji G."/>
            <person name="Burki F."/>
            <person name="Gruber A."/>
            <person name="Irimia M."/>
            <person name="Maruyama S."/>
            <person name="Arias M.C."/>
            <person name="Ball S.G."/>
            <person name="Gile G.H."/>
            <person name="Hirakawa Y."/>
            <person name="Hopkins J.F."/>
            <person name="Rensing S.A."/>
            <person name="Schmutz J."/>
            <person name="Symeonidi A."/>
            <person name="Elias M."/>
            <person name="Eveleigh R.J."/>
            <person name="Herman E.K."/>
            <person name="Klute M.J."/>
            <person name="Nakayama T."/>
            <person name="Obornik M."/>
            <person name="Reyes-Prieto A."/>
            <person name="Armbrust E.V."/>
            <person name="Aves S.J."/>
            <person name="Beiko R.G."/>
            <person name="Coutinho P."/>
            <person name="Dacks J.B."/>
            <person name="Durnford D.G."/>
            <person name="Fast N.M."/>
            <person name="Green B.R."/>
            <person name="Grisdale C."/>
            <person name="Hempe F."/>
            <person name="Henrissat B."/>
            <person name="Hoppner M.P."/>
            <person name="Ishida K.-I."/>
            <person name="Kim E."/>
            <person name="Koreny L."/>
            <person name="Kroth P.G."/>
            <person name="Liu Y."/>
            <person name="Malik S.-B."/>
            <person name="Maier U.G."/>
            <person name="McRose D."/>
            <person name="Mock T."/>
            <person name="Neilson J.A."/>
            <person name="Onodera N.T."/>
            <person name="Poole A.M."/>
            <person name="Pritham E.J."/>
            <person name="Richards T.A."/>
            <person name="Rocap G."/>
            <person name="Roy S.W."/>
            <person name="Sarai C."/>
            <person name="Schaack S."/>
            <person name="Shirato S."/>
            <person name="Slamovits C.H."/>
            <person name="Spencer D.F."/>
            <person name="Suzuki S."/>
            <person name="Worden A.Z."/>
            <person name="Zauner S."/>
            <person name="Barry K."/>
            <person name="Bell C."/>
            <person name="Bharti A.K."/>
            <person name="Crow J.A."/>
            <person name="Grimwood J."/>
            <person name="Kramer R."/>
            <person name="Lindquist E."/>
            <person name="Lucas S."/>
            <person name="Salamov A."/>
            <person name="McFadden G.I."/>
            <person name="Lane C.E."/>
            <person name="Keeling P.J."/>
            <person name="Gray M.W."/>
            <person name="Grigoriev I.V."/>
            <person name="Archibald J.M."/>
        </authorList>
    </citation>
    <scope>NUCLEOTIDE SEQUENCE</scope>
    <source>
        <strain evidence="10">CCMP2712</strain>
    </source>
</reference>
<dbReference type="GO" id="GO:0005524">
    <property type="term" value="F:ATP binding"/>
    <property type="evidence" value="ECO:0007669"/>
    <property type="project" value="UniProtKB-KW"/>
</dbReference>
<sequence length="541" mass="59818">MVAMVAMVALAGEGEAFQGLHGLHGKTMKPLEKCSLVQPLPSRVKSRSRNQRQKQSVSMSSLFSNYNAGGREKGENAYGKDPNILSPELRQALEKSGILKDGRWLTEEEMEIEYKKTNPEWTPAAWPLGSPDVGHMSAADFLDNPTVGGSPEPWPMGVPRVLCIGEMLVDCIAESAEVKMGDPADKWTKFAGGAPANVACALAKLGTPSGFIGTIGDDEDGEMLRRTLEECKVPLCLTQTGKGKPTRKVFVTRDKQGDRKFEGFELGDVENYADCFLKEEELDGTWFYASDCVVTGTLSLAYEETRKTLMTLKDLCETLEILRVVDVNWRPMFWKQDEDEAKKIILDYVQGAHIVKMTEEEASWLLGLSREEVRTKPFSALKLLPSCVCVLITAGEEGVSYAFNKHGGRMPAFEVPVLDTTGAGDAFVAGFLHKLLELTDAWQDEYVDMDMDKLLPRPHYVPSIRVAKACEDRNLAAEAVLYGAAAGAMTCMEEGAIQAQPSARLVNKFYQVYSDDIEITEEERDFQLPDFGSGIKWTYSP</sequence>
<feature type="domain" description="Carbohydrate kinase PfkB" evidence="7">
    <location>
        <begin position="160"/>
        <end position="498"/>
    </location>
</feature>
<dbReference type="InterPro" id="IPR011611">
    <property type="entry name" value="PfkB_dom"/>
</dbReference>
<dbReference type="SUPFAM" id="SSF53613">
    <property type="entry name" value="Ribokinase-like"/>
    <property type="match status" value="1"/>
</dbReference>
<dbReference type="EnsemblProtists" id="EKX53351">
    <property type="protein sequence ID" value="EKX53351"/>
    <property type="gene ID" value="GUITHDRAFT_84404"/>
</dbReference>
<dbReference type="eggNOG" id="KOG2855">
    <property type="taxonomic scope" value="Eukaryota"/>
</dbReference>
<dbReference type="PANTHER" id="PTHR43085:SF1">
    <property type="entry name" value="PSEUDOURIDINE KINASE-RELATED"/>
    <property type="match status" value="1"/>
</dbReference>
<dbReference type="InterPro" id="IPR029056">
    <property type="entry name" value="Ribokinase-like"/>
</dbReference>
<dbReference type="RefSeq" id="XP_005840331.1">
    <property type="nucleotide sequence ID" value="XM_005840274.1"/>
</dbReference>
<dbReference type="PANTHER" id="PTHR43085">
    <property type="entry name" value="HEXOKINASE FAMILY MEMBER"/>
    <property type="match status" value="1"/>
</dbReference>
<keyword evidence="5" id="KW-0067">ATP-binding</keyword>
<keyword evidence="3" id="KW-0547">Nucleotide-binding</keyword>
<evidence type="ECO:0000256" key="4">
    <source>
        <dbReference type="ARBA" id="ARBA00022777"/>
    </source>
</evidence>
<dbReference type="PROSITE" id="PS00583">
    <property type="entry name" value="PFKB_KINASES_1"/>
    <property type="match status" value="1"/>
</dbReference>
<dbReference type="InterPro" id="IPR002173">
    <property type="entry name" value="Carboh/pur_kinase_PfkB_CS"/>
</dbReference>
<dbReference type="OrthoDB" id="415590at2759"/>
<dbReference type="Pfam" id="PF00294">
    <property type="entry name" value="PfkB"/>
    <property type="match status" value="1"/>
</dbReference>
<dbReference type="OMA" id="GCRYFTQ"/>
<evidence type="ECO:0000313" key="8">
    <source>
        <dbReference type="EMBL" id="EKX53351.1"/>
    </source>
</evidence>
<dbReference type="InterPro" id="IPR050306">
    <property type="entry name" value="PfkB_Carbo_kinase"/>
</dbReference>
<evidence type="ECO:0000256" key="3">
    <source>
        <dbReference type="ARBA" id="ARBA00022741"/>
    </source>
</evidence>
<dbReference type="CDD" id="cd01167">
    <property type="entry name" value="bac_FRK"/>
    <property type="match status" value="1"/>
</dbReference>
<feature type="compositionally biased region" description="Polar residues" evidence="6">
    <location>
        <begin position="53"/>
        <end position="67"/>
    </location>
</feature>
<dbReference type="STRING" id="905079.L1JXR3"/>
<organism evidence="8">
    <name type="scientific">Guillardia theta (strain CCMP2712)</name>
    <name type="common">Cryptophyte</name>
    <dbReference type="NCBI Taxonomy" id="905079"/>
    <lineage>
        <taxon>Eukaryota</taxon>
        <taxon>Cryptophyceae</taxon>
        <taxon>Pyrenomonadales</taxon>
        <taxon>Geminigeraceae</taxon>
        <taxon>Guillardia</taxon>
    </lineage>
</organism>
<proteinExistence type="inferred from homology"/>
<reference evidence="8 10" key="1">
    <citation type="journal article" date="2012" name="Nature">
        <title>Algal genomes reveal evolutionary mosaicism and the fate of nucleomorphs.</title>
        <authorList>
            <consortium name="DOE Joint Genome Institute"/>
            <person name="Curtis B.A."/>
            <person name="Tanifuji G."/>
            <person name="Burki F."/>
            <person name="Gruber A."/>
            <person name="Irimia M."/>
            <person name="Maruyama S."/>
            <person name="Arias M.C."/>
            <person name="Ball S.G."/>
            <person name="Gile G.H."/>
            <person name="Hirakawa Y."/>
            <person name="Hopkins J.F."/>
            <person name="Kuo A."/>
            <person name="Rensing S.A."/>
            <person name="Schmutz J."/>
            <person name="Symeonidi A."/>
            <person name="Elias M."/>
            <person name="Eveleigh R.J."/>
            <person name="Herman E.K."/>
            <person name="Klute M.J."/>
            <person name="Nakayama T."/>
            <person name="Obornik M."/>
            <person name="Reyes-Prieto A."/>
            <person name="Armbrust E.V."/>
            <person name="Aves S.J."/>
            <person name="Beiko R.G."/>
            <person name="Coutinho P."/>
            <person name="Dacks J.B."/>
            <person name="Durnford D.G."/>
            <person name="Fast N.M."/>
            <person name="Green B.R."/>
            <person name="Grisdale C.J."/>
            <person name="Hempel F."/>
            <person name="Henrissat B."/>
            <person name="Hoppner M.P."/>
            <person name="Ishida K."/>
            <person name="Kim E."/>
            <person name="Koreny L."/>
            <person name="Kroth P.G."/>
            <person name="Liu Y."/>
            <person name="Malik S.B."/>
            <person name="Maier U.G."/>
            <person name="McRose D."/>
            <person name="Mock T."/>
            <person name="Neilson J.A."/>
            <person name="Onodera N.T."/>
            <person name="Poole A.M."/>
            <person name="Pritham E.J."/>
            <person name="Richards T.A."/>
            <person name="Rocap G."/>
            <person name="Roy S.W."/>
            <person name="Sarai C."/>
            <person name="Schaack S."/>
            <person name="Shirato S."/>
            <person name="Slamovits C.H."/>
            <person name="Spencer D.F."/>
            <person name="Suzuki S."/>
            <person name="Worden A.Z."/>
            <person name="Zauner S."/>
            <person name="Barry K."/>
            <person name="Bell C."/>
            <person name="Bharti A.K."/>
            <person name="Crow J.A."/>
            <person name="Grimwood J."/>
            <person name="Kramer R."/>
            <person name="Lindquist E."/>
            <person name="Lucas S."/>
            <person name="Salamov A."/>
            <person name="McFadden G.I."/>
            <person name="Lane C.E."/>
            <person name="Keeling P.J."/>
            <person name="Gray M.W."/>
            <person name="Grigoriev I.V."/>
            <person name="Archibald J.M."/>
        </authorList>
    </citation>
    <scope>NUCLEOTIDE SEQUENCE</scope>
    <source>
        <strain evidence="8 10">CCMP2712</strain>
    </source>
</reference>
<keyword evidence="2" id="KW-0808">Transferase</keyword>
<evidence type="ECO:0000259" key="7">
    <source>
        <dbReference type="Pfam" id="PF00294"/>
    </source>
</evidence>
<dbReference type="AlphaFoldDB" id="L1JXR3"/>
<protein>
    <recommendedName>
        <fullName evidence="7">Carbohydrate kinase PfkB domain-containing protein</fullName>
    </recommendedName>
</protein>
<feature type="region of interest" description="Disordered" evidence="6">
    <location>
        <begin position="39"/>
        <end position="83"/>
    </location>
</feature>
<dbReference type="GeneID" id="17310147"/>
<evidence type="ECO:0000313" key="10">
    <source>
        <dbReference type="Proteomes" id="UP000011087"/>
    </source>
</evidence>
<accession>L1JXR3</accession>
<dbReference type="PaxDb" id="55529-EKX53351"/>
<evidence type="ECO:0000313" key="9">
    <source>
        <dbReference type="EnsemblProtists" id="EKX53351"/>
    </source>
</evidence>
<dbReference type="PROSITE" id="PS00584">
    <property type="entry name" value="PFKB_KINASES_2"/>
    <property type="match status" value="1"/>
</dbReference>
<name>L1JXR3_GUITC</name>
<evidence type="ECO:0000256" key="2">
    <source>
        <dbReference type="ARBA" id="ARBA00022679"/>
    </source>
</evidence>
<dbReference type="GO" id="GO:0016301">
    <property type="term" value="F:kinase activity"/>
    <property type="evidence" value="ECO:0007669"/>
    <property type="project" value="UniProtKB-KW"/>
</dbReference>
<dbReference type="Gene3D" id="3.40.1190.20">
    <property type="match status" value="1"/>
</dbReference>